<feature type="compositionally biased region" description="Low complexity" evidence="1">
    <location>
        <begin position="171"/>
        <end position="187"/>
    </location>
</feature>
<protein>
    <submittedName>
        <fullName evidence="2">Uncharacterized protein</fullName>
    </submittedName>
</protein>
<reference evidence="3" key="1">
    <citation type="journal article" date="2014" name="Genome Announc.">
        <title>Genome sequence of the pathogenic fungus Sporothrix schenckii (ATCC 58251).</title>
        <authorList>
            <person name="Cuomo C.A."/>
            <person name="Rodriguez-Del Valle N."/>
            <person name="Perez-Sanchez L."/>
            <person name="Abouelleil A."/>
            <person name="Goldberg J."/>
            <person name="Young S."/>
            <person name="Zeng Q."/>
            <person name="Birren B.W."/>
        </authorList>
    </citation>
    <scope>NUCLEOTIDE SEQUENCE [LARGE SCALE GENOMIC DNA]</scope>
    <source>
        <strain evidence="3">ATCC 58251 / de Perez 2211183</strain>
    </source>
</reference>
<dbReference type="EMBL" id="KI440843">
    <property type="protein sequence ID" value="ERT01635.1"/>
    <property type="molecule type" value="Genomic_DNA"/>
</dbReference>
<feature type="compositionally biased region" description="Low complexity" evidence="1">
    <location>
        <begin position="71"/>
        <end position="102"/>
    </location>
</feature>
<name>U7Q3N9_SPOS1</name>
<evidence type="ECO:0000313" key="2">
    <source>
        <dbReference type="EMBL" id="ERT01635.1"/>
    </source>
</evidence>
<dbReference type="AlphaFoldDB" id="U7Q3N9"/>
<proteinExistence type="predicted"/>
<dbReference type="STRING" id="1391915.U7Q3N9"/>
<feature type="compositionally biased region" description="Basic and acidic residues" evidence="1">
    <location>
        <begin position="222"/>
        <end position="232"/>
    </location>
</feature>
<feature type="compositionally biased region" description="Low complexity" evidence="1">
    <location>
        <begin position="205"/>
        <end position="218"/>
    </location>
</feature>
<organism evidence="2 3">
    <name type="scientific">Sporothrix schenckii (strain ATCC 58251 / de Perez 2211183)</name>
    <name type="common">Rose-picker's disease fungus</name>
    <dbReference type="NCBI Taxonomy" id="1391915"/>
    <lineage>
        <taxon>Eukaryota</taxon>
        <taxon>Fungi</taxon>
        <taxon>Dikarya</taxon>
        <taxon>Ascomycota</taxon>
        <taxon>Pezizomycotina</taxon>
        <taxon>Sordariomycetes</taxon>
        <taxon>Sordariomycetidae</taxon>
        <taxon>Ophiostomatales</taxon>
        <taxon>Ophiostomataceae</taxon>
        <taxon>Sporothrix</taxon>
    </lineage>
</organism>
<dbReference type="HOGENOM" id="CLU_1197388_0_0_1"/>
<feature type="compositionally biased region" description="Polar residues" evidence="1">
    <location>
        <begin position="195"/>
        <end position="204"/>
    </location>
</feature>
<evidence type="ECO:0000313" key="3">
    <source>
        <dbReference type="Proteomes" id="UP000018087"/>
    </source>
</evidence>
<sequence length="232" mass="24438">MPTAAANVPRTASARLRGIAAPPPPTTVNKRARPPTADSMTLASSPLHRHTNDVITVPESPQRSPTKRSRTSGTTTSATPSTPPGRNSTPNTPTTPKNITTKHTTRPLTGPLTTAVPEDVAKICGIPNGHADALTTALSIVYKTDDRVGTAVDTILQRLFYTVISQAHHAAAATPPPVTTAVPATTTNPPPTYASRVTSQTTPMSQQTNNSHSNTHTTATKPRYEEVILHTS</sequence>
<evidence type="ECO:0000256" key="1">
    <source>
        <dbReference type="SAM" id="MobiDB-lite"/>
    </source>
</evidence>
<feature type="region of interest" description="Disordered" evidence="1">
    <location>
        <begin position="1"/>
        <end position="112"/>
    </location>
</feature>
<gene>
    <name evidence="2" type="ORF">HMPREF1624_02887</name>
</gene>
<feature type="non-terminal residue" evidence="2">
    <location>
        <position position="232"/>
    </location>
</feature>
<dbReference type="Proteomes" id="UP000018087">
    <property type="component" value="Unassembled WGS sequence"/>
</dbReference>
<feature type="region of interest" description="Disordered" evidence="1">
    <location>
        <begin position="171"/>
        <end position="232"/>
    </location>
</feature>
<accession>U7Q3N9</accession>
<keyword evidence="3" id="KW-1185">Reference proteome</keyword>